<feature type="domain" description="Xaa-Pro dipeptidyl-peptidase-like" evidence="2">
    <location>
        <begin position="218"/>
        <end position="477"/>
    </location>
</feature>
<dbReference type="RefSeq" id="WP_023401412.1">
    <property type="nucleotide sequence ID" value="NZ_AUSV01000128.1"/>
</dbReference>
<dbReference type="Gene3D" id="1.10.3020.10">
    <property type="entry name" value="alpha-amino acid ester hydrolase ( Helical cap domain)"/>
    <property type="match status" value="1"/>
</dbReference>
<keyword evidence="1 4" id="KW-0378">Hydrolase</keyword>
<evidence type="ECO:0000313" key="5">
    <source>
        <dbReference type="Proteomes" id="UP000017820"/>
    </source>
</evidence>
<dbReference type="InterPro" id="IPR013736">
    <property type="entry name" value="Xaa-Pro_dipept_C"/>
</dbReference>
<dbReference type="InterPro" id="IPR005674">
    <property type="entry name" value="CocE/Ser_esterase"/>
</dbReference>
<dbReference type="SUPFAM" id="SSF49785">
    <property type="entry name" value="Galactose-binding domain-like"/>
    <property type="match status" value="1"/>
</dbReference>
<name>V4HMY9_PSEL2</name>
<dbReference type="Pfam" id="PF02129">
    <property type="entry name" value="Peptidase_S15"/>
    <property type="match status" value="1"/>
</dbReference>
<dbReference type="PATRIC" id="fig|1353533.3.peg.4577"/>
<dbReference type="InterPro" id="IPR029058">
    <property type="entry name" value="AB_hydrolase_fold"/>
</dbReference>
<feature type="domain" description="Xaa-Pro dipeptidyl-peptidase C-terminal" evidence="3">
    <location>
        <begin position="525"/>
        <end position="726"/>
    </location>
</feature>
<dbReference type="SUPFAM" id="SSF53474">
    <property type="entry name" value="alpha/beta-Hydrolases"/>
    <property type="match status" value="1"/>
</dbReference>
<accession>V4HMY9</accession>
<evidence type="ECO:0000259" key="3">
    <source>
        <dbReference type="Pfam" id="PF08530"/>
    </source>
</evidence>
<reference evidence="4 5" key="1">
    <citation type="submission" date="2013-07" db="EMBL/GenBank/DDBJ databases">
        <title>Draft genome sequence of Pseudoalteromonas luteoviolacea 2ta16.</title>
        <authorList>
            <person name="Allen E.E."/>
            <person name="Azam F."/>
            <person name="Podell S."/>
        </authorList>
    </citation>
    <scope>NUCLEOTIDE SEQUENCE [LARGE SCALE GENOMIC DNA]</scope>
    <source>
        <strain evidence="4 5">2ta16</strain>
    </source>
</reference>
<dbReference type="Proteomes" id="UP000017820">
    <property type="component" value="Unassembled WGS sequence"/>
</dbReference>
<dbReference type="NCBIfam" id="TIGR00976">
    <property type="entry name" value="CocE_NonD"/>
    <property type="match status" value="1"/>
</dbReference>
<dbReference type="GO" id="GO:0008239">
    <property type="term" value="F:dipeptidyl-peptidase activity"/>
    <property type="evidence" value="ECO:0007669"/>
    <property type="project" value="InterPro"/>
</dbReference>
<dbReference type="EMBL" id="AUSV01000128">
    <property type="protein sequence ID" value="ESP91148.1"/>
    <property type="molecule type" value="Genomic_DNA"/>
</dbReference>
<evidence type="ECO:0000313" key="4">
    <source>
        <dbReference type="EMBL" id="ESP91148.1"/>
    </source>
</evidence>
<evidence type="ECO:0000259" key="2">
    <source>
        <dbReference type="Pfam" id="PF02129"/>
    </source>
</evidence>
<dbReference type="InterPro" id="IPR008979">
    <property type="entry name" value="Galactose-bd-like_sf"/>
</dbReference>
<dbReference type="Gene3D" id="2.60.120.260">
    <property type="entry name" value="Galactose-binding domain-like"/>
    <property type="match status" value="1"/>
</dbReference>
<dbReference type="Gene3D" id="3.40.50.1820">
    <property type="entry name" value="alpha/beta hydrolase"/>
    <property type="match status" value="1"/>
</dbReference>
<dbReference type="Pfam" id="PF08530">
    <property type="entry name" value="PepX_C"/>
    <property type="match status" value="1"/>
</dbReference>
<dbReference type="AlphaFoldDB" id="V4HMY9"/>
<sequence length="751" mass="86461">MKVYFIFAFLFFNIINFEARSHELKLKSDIFYDGKPQKAAMEALAERLLKVNKIQKLDATSYFILKLASKSGLESKADIQSLVEKASTDTNDNKTKLVPYLLAIKALKKNADTNLSLAKALKMEFRTSFKTLDDLSASKVINSFVRDLNKSETAYTRELNKHKGKDFISVDDASELVLVYQEYQNTLLWEPVIDTLIAEDDNARYVIDKKLLVKTPEGAQIAAMYYRPKDKKKPIPALLRHTIYVKPKWDISIIRESAARGYIGAVSYTRGKAHSPEEIVPYLYEGRDVTAVINWLSAQSWNDGQVGMFGGSYDGFTQWAAAKYMPKALKTIVPYVAGSPGNSLPMENNIFLLVNYAWPFYTTNNKTLDHVVYRDNDRWRSLNDKWYQSGRSFREVDKVDGQPNPWFQSWLEHPSFDQYWQSQIPYKQDFAKVNIPVFSIAGYFDDGQRASINYMNDHYKYNPQAQHYLLIGPYDHFGAQRATKKAILRDYTIDPIAHFDTLEITYQWMDHIFRGANKPALLKDRVNYQVMGSNKWKHAPSLKKVSNEELTLYLSEVKEGNKYVLSQKKPSKPAYLTQRVDYADRTTINNDYYPYPIVDKKPEMTTGYVFMSEPFEQPIEVSGTFFGKIDATINKRDMDFGVTLYEVMPDGRLFHLSYYLGRASYAKDMTKRILLESGKVETLPFTRTGMTSRMLSRGSRLLVTLDINKNAYAQINYGTGKNVSDENISDAKEPLKVYWHNSSYIKVPIVR</sequence>
<comment type="caution">
    <text evidence="4">The sequence shown here is derived from an EMBL/GenBank/DDBJ whole genome shotgun (WGS) entry which is preliminary data.</text>
</comment>
<protein>
    <submittedName>
        <fullName evidence="4">Putative hydrolase, CocE/nonD family</fullName>
    </submittedName>
</protein>
<proteinExistence type="predicted"/>
<organism evidence="4 5">
    <name type="scientific">Pseudoalteromonas luteoviolacea (strain 2ta16)</name>
    <dbReference type="NCBI Taxonomy" id="1353533"/>
    <lineage>
        <taxon>Bacteria</taxon>
        <taxon>Pseudomonadati</taxon>
        <taxon>Pseudomonadota</taxon>
        <taxon>Gammaproteobacteria</taxon>
        <taxon>Alteromonadales</taxon>
        <taxon>Pseudoalteromonadaceae</taxon>
        <taxon>Pseudoalteromonas</taxon>
    </lineage>
</organism>
<evidence type="ECO:0000256" key="1">
    <source>
        <dbReference type="ARBA" id="ARBA00022801"/>
    </source>
</evidence>
<gene>
    <name evidence="4" type="ORF">PL2TA16_01155</name>
</gene>
<dbReference type="InterPro" id="IPR000383">
    <property type="entry name" value="Xaa-Pro-like_dom"/>
</dbReference>